<evidence type="ECO:0000256" key="3">
    <source>
        <dbReference type="ARBA" id="ARBA00022475"/>
    </source>
</evidence>
<reference evidence="9 10" key="1">
    <citation type="submission" date="2015-03" db="EMBL/GenBank/DDBJ databases">
        <authorList>
            <person name="Murphy D."/>
        </authorList>
    </citation>
    <scope>NUCLEOTIDE SEQUENCE [LARGE SCALE GENOMIC DNA]</scope>
    <source>
        <strain evidence="9 10">D16</strain>
    </source>
</reference>
<dbReference type="GO" id="GO:0005886">
    <property type="term" value="C:plasma membrane"/>
    <property type="evidence" value="ECO:0007669"/>
    <property type="project" value="UniProtKB-SubCell"/>
</dbReference>
<dbReference type="PANTHER" id="PTHR33406:SF6">
    <property type="entry name" value="MEMBRANE PROTEIN YDGH-RELATED"/>
    <property type="match status" value="1"/>
</dbReference>
<sequence>MTSAGLVFAFTMLAMLISDLHTIGQVGSTVCIGLLLDTLVVRSFVVPCLLRFLGPWFWWPTFIRQRPLRHRLPQRQRVEA</sequence>
<keyword evidence="6 7" id="KW-0472">Membrane</keyword>
<gene>
    <name evidence="9" type="ORF">BN970_03491</name>
</gene>
<accession>A0A0U1DHC6</accession>
<dbReference type="SUPFAM" id="SSF82866">
    <property type="entry name" value="Multidrug efflux transporter AcrB transmembrane domain"/>
    <property type="match status" value="1"/>
</dbReference>
<comment type="subcellular location">
    <subcellularLocation>
        <location evidence="1">Cell membrane</location>
        <topology evidence="1">Multi-pass membrane protein</topology>
    </subcellularLocation>
</comment>
<evidence type="ECO:0000259" key="8">
    <source>
        <dbReference type="Pfam" id="PF03176"/>
    </source>
</evidence>
<protein>
    <submittedName>
        <fullName evidence="9">MmpL6 protein</fullName>
    </submittedName>
</protein>
<dbReference type="Proteomes" id="UP000182227">
    <property type="component" value="Unassembled WGS sequence"/>
</dbReference>
<proteinExistence type="inferred from homology"/>
<dbReference type="InterPro" id="IPR050545">
    <property type="entry name" value="Mycobact_MmpL"/>
</dbReference>
<dbReference type="AlphaFoldDB" id="A0A0U1DHC6"/>
<evidence type="ECO:0000256" key="6">
    <source>
        <dbReference type="ARBA" id="ARBA00023136"/>
    </source>
</evidence>
<dbReference type="PANTHER" id="PTHR33406">
    <property type="entry name" value="MEMBRANE PROTEIN MJ1562-RELATED"/>
    <property type="match status" value="1"/>
</dbReference>
<dbReference type="InterPro" id="IPR004869">
    <property type="entry name" value="MMPL_dom"/>
</dbReference>
<name>A0A0U1DHC6_9MYCO</name>
<feature type="transmembrane region" description="Helical" evidence="7">
    <location>
        <begin position="44"/>
        <end position="63"/>
    </location>
</feature>
<evidence type="ECO:0000313" key="10">
    <source>
        <dbReference type="Proteomes" id="UP000182227"/>
    </source>
</evidence>
<evidence type="ECO:0000256" key="5">
    <source>
        <dbReference type="ARBA" id="ARBA00022989"/>
    </source>
</evidence>
<dbReference type="Pfam" id="PF03176">
    <property type="entry name" value="MMPL"/>
    <property type="match status" value="1"/>
</dbReference>
<keyword evidence="3" id="KW-1003">Cell membrane</keyword>
<keyword evidence="5 7" id="KW-1133">Transmembrane helix</keyword>
<evidence type="ECO:0000313" key="9">
    <source>
        <dbReference type="EMBL" id="CQD16418.1"/>
    </source>
</evidence>
<evidence type="ECO:0000256" key="7">
    <source>
        <dbReference type="SAM" id="Phobius"/>
    </source>
</evidence>
<keyword evidence="4 7" id="KW-0812">Transmembrane</keyword>
<evidence type="ECO:0000256" key="1">
    <source>
        <dbReference type="ARBA" id="ARBA00004651"/>
    </source>
</evidence>
<dbReference type="EMBL" id="CTEF01000002">
    <property type="protein sequence ID" value="CQD16418.1"/>
    <property type="molecule type" value="Genomic_DNA"/>
</dbReference>
<feature type="domain" description="Membrane transport protein MMPL" evidence="8">
    <location>
        <begin position="2"/>
        <end position="68"/>
    </location>
</feature>
<comment type="similarity">
    <text evidence="2">Belongs to the resistance-nodulation-cell division (RND) (TC 2.A.6) family. MmpL subfamily.</text>
</comment>
<evidence type="ECO:0000256" key="4">
    <source>
        <dbReference type="ARBA" id="ARBA00022692"/>
    </source>
</evidence>
<evidence type="ECO:0000256" key="2">
    <source>
        <dbReference type="ARBA" id="ARBA00010157"/>
    </source>
</evidence>
<organism evidence="9 10">
    <name type="scientific">Mycolicibacterium conceptionense</name>
    <dbReference type="NCBI Taxonomy" id="451644"/>
    <lineage>
        <taxon>Bacteria</taxon>
        <taxon>Bacillati</taxon>
        <taxon>Actinomycetota</taxon>
        <taxon>Actinomycetes</taxon>
        <taxon>Mycobacteriales</taxon>
        <taxon>Mycobacteriaceae</taxon>
        <taxon>Mycolicibacterium</taxon>
    </lineage>
</organism>